<comment type="caution">
    <text evidence="1">The sequence shown here is derived from an EMBL/GenBank/DDBJ whole genome shotgun (WGS) entry which is preliminary data.</text>
</comment>
<protein>
    <submittedName>
        <fullName evidence="1">Uncharacterized protein</fullName>
    </submittedName>
</protein>
<name>A0ACC0V5A1_9HYPO</name>
<evidence type="ECO:0000313" key="2">
    <source>
        <dbReference type="Proteomes" id="UP001163324"/>
    </source>
</evidence>
<gene>
    <name evidence="1" type="ORF">N3K66_003378</name>
</gene>
<sequence>MAAAFRPVNSPLAPDTIKEDIMTPSPKSTLATPRPSTAPHLNMSVVPDDATASARGIFTSARLGDRPLPAKSFPQAAQAHVPNADKPRDTNSQHSSSPRGTRDSMDIDMEDSDGDGDGQGSDEGSVNADGTRSSKKKKSSQRFYCTEYPPCNLSFTRSEHLARHIRKHTGERPFQCHCSRRFSRLDNLRQHAQTVHVNEDIPIDSLAASSSRFQRQIRTERVRQAGNRARASTGGSAGGPPRGHSKSLSTSSINSISSVGSNYNTVADVRRRPPPLVMADTRARAEAAYYRPQSPNDMNTPASSTFSTAGQTSPRWLALNSPSSSHSRSQSMYVSDVRTPGRRLSFPTGGIPQTPTHNQTPGRPTFSGSGPINSSNNGMFSPAHSTMVSSPTSSTFSSRRESTSSAAEDAWRRRTWHSDSRSYGGHPTQFNPAANQSPMRPNLPPPMSNSSHSHAPVRLPGIESFGPIPQNRSLSPSRRQPSPMAVDTHPGPRPPVLHGTPGEDDRRNLNMYDASIQRGLTRLDISHTTPPRDSASTWASEVHSAIQGPTESFRGPPHQVVRFEEPPLTPNTYQNATSQPPAHSFHQHTMSAPSLASSRESRRRGWYNGPAASLREENPRVAQDPRVAHVERMVHPNFTGFSGFPAREEQPSYQHQQVQHLPSGQQPLPNQSQTTPPPPPQQAANSPESMRRLEALVAVATSEGTTATAY</sequence>
<evidence type="ECO:0000313" key="1">
    <source>
        <dbReference type="EMBL" id="KAI9901561.1"/>
    </source>
</evidence>
<accession>A0ACC0V5A1</accession>
<dbReference type="EMBL" id="CM047942">
    <property type="protein sequence ID" value="KAI9901561.1"/>
    <property type="molecule type" value="Genomic_DNA"/>
</dbReference>
<reference evidence="1" key="1">
    <citation type="submission" date="2022-10" db="EMBL/GenBank/DDBJ databases">
        <title>Complete Genome of Trichothecium roseum strain YXFP-22015, a Plant Pathogen Isolated from Citrus.</title>
        <authorList>
            <person name="Wang Y."/>
            <person name="Zhu L."/>
        </authorList>
    </citation>
    <scope>NUCLEOTIDE SEQUENCE</scope>
    <source>
        <strain evidence="1">YXFP-22015</strain>
    </source>
</reference>
<proteinExistence type="predicted"/>
<dbReference type="Proteomes" id="UP001163324">
    <property type="component" value="Chromosome 3"/>
</dbReference>
<organism evidence="1 2">
    <name type="scientific">Trichothecium roseum</name>
    <dbReference type="NCBI Taxonomy" id="47278"/>
    <lineage>
        <taxon>Eukaryota</taxon>
        <taxon>Fungi</taxon>
        <taxon>Dikarya</taxon>
        <taxon>Ascomycota</taxon>
        <taxon>Pezizomycotina</taxon>
        <taxon>Sordariomycetes</taxon>
        <taxon>Hypocreomycetidae</taxon>
        <taxon>Hypocreales</taxon>
        <taxon>Hypocreales incertae sedis</taxon>
        <taxon>Trichothecium</taxon>
    </lineage>
</organism>
<keyword evidence="2" id="KW-1185">Reference proteome</keyword>